<organism evidence="1 2">
    <name type="scientific">Penicillium desertorum</name>
    <dbReference type="NCBI Taxonomy" id="1303715"/>
    <lineage>
        <taxon>Eukaryota</taxon>
        <taxon>Fungi</taxon>
        <taxon>Dikarya</taxon>
        <taxon>Ascomycota</taxon>
        <taxon>Pezizomycotina</taxon>
        <taxon>Eurotiomycetes</taxon>
        <taxon>Eurotiomycetidae</taxon>
        <taxon>Eurotiales</taxon>
        <taxon>Aspergillaceae</taxon>
        <taxon>Penicillium</taxon>
    </lineage>
</organism>
<comment type="caution">
    <text evidence="1">The sequence shown here is derived from an EMBL/GenBank/DDBJ whole genome shotgun (WGS) entry which is preliminary data.</text>
</comment>
<reference evidence="1" key="1">
    <citation type="submission" date="2022-12" db="EMBL/GenBank/DDBJ databases">
        <authorList>
            <person name="Petersen C."/>
        </authorList>
    </citation>
    <scope>NUCLEOTIDE SEQUENCE</scope>
    <source>
        <strain evidence="1">IBT 17660</strain>
    </source>
</reference>
<name>A0A9W9X1G7_9EURO</name>
<reference evidence="1" key="2">
    <citation type="journal article" date="2023" name="IMA Fungus">
        <title>Comparative genomic study of the Penicillium genus elucidates a diverse pangenome and 15 lateral gene transfer events.</title>
        <authorList>
            <person name="Petersen C."/>
            <person name="Sorensen T."/>
            <person name="Nielsen M.R."/>
            <person name="Sondergaard T.E."/>
            <person name="Sorensen J.L."/>
            <person name="Fitzpatrick D.A."/>
            <person name="Frisvad J.C."/>
            <person name="Nielsen K.L."/>
        </authorList>
    </citation>
    <scope>NUCLEOTIDE SEQUENCE</scope>
    <source>
        <strain evidence="1">IBT 17660</strain>
    </source>
</reference>
<gene>
    <name evidence="1" type="ORF">N7530_005555</name>
</gene>
<dbReference type="Proteomes" id="UP001147760">
    <property type="component" value="Unassembled WGS sequence"/>
</dbReference>
<proteinExistence type="predicted"/>
<dbReference type="OrthoDB" id="10427264at2759"/>
<evidence type="ECO:0000313" key="1">
    <source>
        <dbReference type="EMBL" id="KAJ5480046.1"/>
    </source>
</evidence>
<evidence type="ECO:0000313" key="2">
    <source>
        <dbReference type="Proteomes" id="UP001147760"/>
    </source>
</evidence>
<dbReference type="EMBL" id="JAPWDO010000003">
    <property type="protein sequence ID" value="KAJ5480046.1"/>
    <property type="molecule type" value="Genomic_DNA"/>
</dbReference>
<protein>
    <submittedName>
        <fullName evidence="1">Uncharacterized protein</fullName>
    </submittedName>
</protein>
<sequence length="136" mass="15165">MSGIRPACYQDSTLSQVLRATRIDLHIHHRLAIDPLLVDDYSWWLEKAYEIFQEMVESGNHDPGAIPQLLSPATSCIPSMDQGFYNNPSLMVDTTLDAGCGFGLVLTSAEIAAMADSIEMYDAEWVSNAMMIHDIW</sequence>
<keyword evidence="2" id="KW-1185">Reference proteome</keyword>
<accession>A0A9W9X1G7</accession>
<dbReference type="AlphaFoldDB" id="A0A9W9X1G7"/>